<keyword evidence="2" id="KW-1185">Reference proteome</keyword>
<name>A0ABW5FCI7_9BACL</name>
<evidence type="ECO:0000313" key="2">
    <source>
        <dbReference type="Proteomes" id="UP001597448"/>
    </source>
</evidence>
<dbReference type="RefSeq" id="WP_209989303.1">
    <property type="nucleotide sequence ID" value="NZ_JBHUKY010000034.1"/>
</dbReference>
<gene>
    <name evidence="1" type="ORF">ACFSX3_21290</name>
</gene>
<dbReference type="EMBL" id="JBHUKY010000034">
    <property type="protein sequence ID" value="MFD2412429.1"/>
    <property type="molecule type" value="Genomic_DNA"/>
</dbReference>
<reference evidence="2" key="1">
    <citation type="journal article" date="2019" name="Int. J. Syst. Evol. Microbiol.">
        <title>The Global Catalogue of Microorganisms (GCM) 10K type strain sequencing project: providing services to taxonomists for standard genome sequencing and annotation.</title>
        <authorList>
            <consortium name="The Broad Institute Genomics Platform"/>
            <consortium name="The Broad Institute Genome Sequencing Center for Infectious Disease"/>
            <person name="Wu L."/>
            <person name="Ma J."/>
        </authorList>
    </citation>
    <scope>NUCLEOTIDE SEQUENCE [LARGE SCALE GENOMIC DNA]</scope>
    <source>
        <strain evidence="2">CCM 8725</strain>
    </source>
</reference>
<evidence type="ECO:0000313" key="1">
    <source>
        <dbReference type="EMBL" id="MFD2412429.1"/>
    </source>
</evidence>
<dbReference type="Proteomes" id="UP001597448">
    <property type="component" value="Unassembled WGS sequence"/>
</dbReference>
<protein>
    <submittedName>
        <fullName evidence="1">Uncharacterized protein</fullName>
    </submittedName>
</protein>
<accession>A0ABW5FCI7</accession>
<comment type="caution">
    <text evidence="1">The sequence shown here is derived from an EMBL/GenBank/DDBJ whole genome shotgun (WGS) entry which is preliminary data.</text>
</comment>
<organism evidence="1 2">
    <name type="scientific">Paenibacillus rhizoplanae</name>
    <dbReference type="NCBI Taxonomy" id="1917181"/>
    <lineage>
        <taxon>Bacteria</taxon>
        <taxon>Bacillati</taxon>
        <taxon>Bacillota</taxon>
        <taxon>Bacilli</taxon>
        <taxon>Bacillales</taxon>
        <taxon>Paenibacillaceae</taxon>
        <taxon>Paenibacillus</taxon>
    </lineage>
</organism>
<sequence>MTEISADPGKNWRKKGLWKLVSPKEQADIPGGCHLFKYKNFYVSRYKLSFYFSLKRCRPLKGRQSCFYFLCAGEAGGAMRGRKRGLASITWA</sequence>
<proteinExistence type="predicted"/>